<name>A0ABQ9H662_9NEOP</name>
<evidence type="ECO:0000313" key="2">
    <source>
        <dbReference type="Proteomes" id="UP001159363"/>
    </source>
</evidence>
<sequence>MQAYFAALLQVNVENGTELHCKRLHKEKVRYGMIKDKVVQHQRLLYKPNIHNEYIVIKRFEAET</sequence>
<evidence type="ECO:0000313" key="1">
    <source>
        <dbReference type="EMBL" id="KAJ8879653.1"/>
    </source>
</evidence>
<keyword evidence="2" id="KW-1185">Reference proteome</keyword>
<gene>
    <name evidence="1" type="ORF">PR048_020261</name>
</gene>
<proteinExistence type="predicted"/>
<organism evidence="1 2">
    <name type="scientific">Dryococelus australis</name>
    <dbReference type="NCBI Taxonomy" id="614101"/>
    <lineage>
        <taxon>Eukaryota</taxon>
        <taxon>Metazoa</taxon>
        <taxon>Ecdysozoa</taxon>
        <taxon>Arthropoda</taxon>
        <taxon>Hexapoda</taxon>
        <taxon>Insecta</taxon>
        <taxon>Pterygota</taxon>
        <taxon>Neoptera</taxon>
        <taxon>Polyneoptera</taxon>
        <taxon>Phasmatodea</taxon>
        <taxon>Verophasmatodea</taxon>
        <taxon>Anareolatae</taxon>
        <taxon>Phasmatidae</taxon>
        <taxon>Eurycanthinae</taxon>
        <taxon>Dryococelus</taxon>
    </lineage>
</organism>
<dbReference type="EMBL" id="JARBHB010000007">
    <property type="protein sequence ID" value="KAJ8879653.1"/>
    <property type="molecule type" value="Genomic_DNA"/>
</dbReference>
<protein>
    <submittedName>
        <fullName evidence="1">Uncharacterized protein</fullName>
    </submittedName>
</protein>
<accession>A0ABQ9H662</accession>
<reference evidence="1 2" key="1">
    <citation type="submission" date="2023-02" db="EMBL/GenBank/DDBJ databases">
        <title>LHISI_Scaffold_Assembly.</title>
        <authorList>
            <person name="Stuart O.P."/>
            <person name="Cleave R."/>
            <person name="Magrath M.J.L."/>
            <person name="Mikheyev A.S."/>
        </authorList>
    </citation>
    <scope>NUCLEOTIDE SEQUENCE [LARGE SCALE GENOMIC DNA]</scope>
    <source>
        <strain evidence="1">Daus_M_001</strain>
        <tissue evidence="1">Leg muscle</tissue>
    </source>
</reference>
<comment type="caution">
    <text evidence="1">The sequence shown here is derived from an EMBL/GenBank/DDBJ whole genome shotgun (WGS) entry which is preliminary data.</text>
</comment>
<dbReference type="Proteomes" id="UP001159363">
    <property type="component" value="Chromosome 6"/>
</dbReference>